<accession>A0A0A8Y440</accession>
<reference evidence="1" key="2">
    <citation type="journal article" date="2015" name="Data Brief">
        <title>Shoot transcriptome of the giant reed, Arundo donax.</title>
        <authorList>
            <person name="Barrero R.A."/>
            <person name="Guerrero F.D."/>
            <person name="Moolhuijzen P."/>
            <person name="Goolsby J.A."/>
            <person name="Tidwell J."/>
            <person name="Bellgard S.E."/>
            <person name="Bellgard M.I."/>
        </authorList>
    </citation>
    <scope>NUCLEOTIDE SEQUENCE</scope>
    <source>
        <tissue evidence="1">Shoot tissue taken approximately 20 cm above the soil surface</tissue>
    </source>
</reference>
<dbReference type="AlphaFoldDB" id="A0A0A8Y440"/>
<sequence>MILQPKKSYFLFAIVSESTLLKPLVIYVITKKGPCISKISF</sequence>
<dbReference type="EMBL" id="GBRH01277276">
    <property type="protein sequence ID" value="JAD20619.1"/>
    <property type="molecule type" value="Transcribed_RNA"/>
</dbReference>
<evidence type="ECO:0000313" key="1">
    <source>
        <dbReference type="EMBL" id="JAD20619.1"/>
    </source>
</evidence>
<protein>
    <submittedName>
        <fullName evidence="1">Uncharacterized protein</fullName>
    </submittedName>
</protein>
<reference evidence="1" key="1">
    <citation type="submission" date="2014-09" db="EMBL/GenBank/DDBJ databases">
        <authorList>
            <person name="Magalhaes I.L.F."/>
            <person name="Oliveira U."/>
            <person name="Santos F.R."/>
            <person name="Vidigal T.H.D.A."/>
            <person name="Brescovit A.D."/>
            <person name="Santos A.J."/>
        </authorList>
    </citation>
    <scope>NUCLEOTIDE SEQUENCE</scope>
    <source>
        <tissue evidence="1">Shoot tissue taken approximately 20 cm above the soil surface</tissue>
    </source>
</reference>
<name>A0A0A8Y440_ARUDO</name>
<proteinExistence type="predicted"/>
<organism evidence="1">
    <name type="scientific">Arundo donax</name>
    <name type="common">Giant reed</name>
    <name type="synonym">Donax arundinaceus</name>
    <dbReference type="NCBI Taxonomy" id="35708"/>
    <lineage>
        <taxon>Eukaryota</taxon>
        <taxon>Viridiplantae</taxon>
        <taxon>Streptophyta</taxon>
        <taxon>Embryophyta</taxon>
        <taxon>Tracheophyta</taxon>
        <taxon>Spermatophyta</taxon>
        <taxon>Magnoliopsida</taxon>
        <taxon>Liliopsida</taxon>
        <taxon>Poales</taxon>
        <taxon>Poaceae</taxon>
        <taxon>PACMAD clade</taxon>
        <taxon>Arundinoideae</taxon>
        <taxon>Arundineae</taxon>
        <taxon>Arundo</taxon>
    </lineage>
</organism>